<proteinExistence type="predicted"/>
<evidence type="ECO:0000313" key="2">
    <source>
        <dbReference type="EMBL" id="SFP49302.1"/>
    </source>
</evidence>
<dbReference type="SMART" id="SM01034">
    <property type="entry name" value="BLUF"/>
    <property type="match status" value="1"/>
</dbReference>
<dbReference type="Proteomes" id="UP000199356">
    <property type="component" value="Unassembled WGS sequence"/>
</dbReference>
<dbReference type="Gene3D" id="3.30.70.100">
    <property type="match status" value="1"/>
</dbReference>
<dbReference type="STRING" id="441119.SAMN04488047_10792"/>
<dbReference type="PROSITE" id="PS50925">
    <property type="entry name" value="BLUF"/>
    <property type="match status" value="1"/>
</dbReference>
<sequence>MIHQVFYVSTATEEQSAADIDALLEVSRRNNRRDGITGLLIYHDRMFLQVLEGPKDAVRACFARIERDPRHREAWIVSEGEAAARGFPDWQMGFASPEDLNAESQRSVRSLMSLRRGEDDSLGTDPAVQGLLQNILPALRG</sequence>
<dbReference type="EMBL" id="FOXA01000007">
    <property type="protein sequence ID" value="SFP49302.1"/>
    <property type="molecule type" value="Genomic_DNA"/>
</dbReference>
<dbReference type="AlphaFoldDB" id="A0A1I5QST6"/>
<accession>A0A1I5QST6</accession>
<dbReference type="InterPro" id="IPR036046">
    <property type="entry name" value="Acylphosphatase-like_dom_sf"/>
</dbReference>
<dbReference type="RefSeq" id="WP_177215125.1">
    <property type="nucleotide sequence ID" value="NZ_FOXA01000007.1"/>
</dbReference>
<reference evidence="2 3" key="1">
    <citation type="submission" date="2016-10" db="EMBL/GenBank/DDBJ databases">
        <authorList>
            <person name="de Groot N.N."/>
        </authorList>
    </citation>
    <scope>NUCLEOTIDE SEQUENCE [LARGE SCALE GENOMIC DNA]</scope>
    <source>
        <strain evidence="2 3">DSM 19547</strain>
    </source>
</reference>
<dbReference type="SUPFAM" id="SSF54975">
    <property type="entry name" value="Acylphosphatase/BLUF domain-like"/>
    <property type="match status" value="1"/>
</dbReference>
<gene>
    <name evidence="2" type="ORF">SAMN04488047_10792</name>
</gene>
<organism evidence="2 3">
    <name type="scientific">Tranquillimonas alkanivorans</name>
    <dbReference type="NCBI Taxonomy" id="441119"/>
    <lineage>
        <taxon>Bacteria</taxon>
        <taxon>Pseudomonadati</taxon>
        <taxon>Pseudomonadota</taxon>
        <taxon>Alphaproteobacteria</taxon>
        <taxon>Rhodobacterales</taxon>
        <taxon>Roseobacteraceae</taxon>
        <taxon>Tranquillimonas</taxon>
    </lineage>
</organism>
<dbReference type="GO" id="GO:0009882">
    <property type="term" value="F:blue light photoreceptor activity"/>
    <property type="evidence" value="ECO:0007669"/>
    <property type="project" value="InterPro"/>
</dbReference>
<protein>
    <submittedName>
        <fullName evidence="2">Sensors of blue-light using FAD</fullName>
    </submittedName>
</protein>
<evidence type="ECO:0000313" key="3">
    <source>
        <dbReference type="Proteomes" id="UP000199356"/>
    </source>
</evidence>
<dbReference type="InterPro" id="IPR007024">
    <property type="entry name" value="BLUF_domain"/>
</dbReference>
<name>A0A1I5QST6_9RHOB</name>
<keyword evidence="3" id="KW-1185">Reference proteome</keyword>
<evidence type="ECO:0000259" key="1">
    <source>
        <dbReference type="PROSITE" id="PS50925"/>
    </source>
</evidence>
<dbReference type="Pfam" id="PF04940">
    <property type="entry name" value="BLUF"/>
    <property type="match status" value="1"/>
</dbReference>
<feature type="domain" description="BLUF" evidence="1">
    <location>
        <begin position="2"/>
        <end position="93"/>
    </location>
</feature>
<dbReference type="GO" id="GO:0071949">
    <property type="term" value="F:FAD binding"/>
    <property type="evidence" value="ECO:0007669"/>
    <property type="project" value="InterPro"/>
</dbReference>